<name>A0ABN0AJJ6_CHRGE</name>
<proteinExistence type="predicted"/>
<dbReference type="EMBL" id="ACKQ02000007">
    <property type="protein sequence ID" value="EFK33154.1"/>
    <property type="molecule type" value="Genomic_DNA"/>
</dbReference>
<organism evidence="1 2">
    <name type="scientific">Chryseobacterium gleum ATCC 35910</name>
    <dbReference type="NCBI Taxonomy" id="525257"/>
    <lineage>
        <taxon>Bacteria</taxon>
        <taxon>Pseudomonadati</taxon>
        <taxon>Bacteroidota</taxon>
        <taxon>Flavobacteriia</taxon>
        <taxon>Flavobacteriales</taxon>
        <taxon>Weeksellaceae</taxon>
        <taxon>Chryseobacterium group</taxon>
        <taxon>Chryseobacterium</taxon>
    </lineage>
</organism>
<keyword evidence="2" id="KW-1185">Reference proteome</keyword>
<accession>A0ABN0AJJ6</accession>
<reference evidence="1" key="1">
    <citation type="submission" date="2010-06" db="EMBL/GenBank/DDBJ databases">
        <authorList>
            <person name="Muzny D."/>
            <person name="Qin X."/>
            <person name="Buhay C."/>
            <person name="Dugan-Rocha S."/>
            <person name="Ding Y."/>
            <person name="Chen G."/>
            <person name="Hawes A."/>
            <person name="Holder M."/>
            <person name="Jhangiani S."/>
            <person name="Johnson A."/>
            <person name="Khan Z."/>
            <person name="Li Z."/>
            <person name="Liu W."/>
            <person name="Liu X."/>
            <person name="Perez L."/>
            <person name="Shen H."/>
            <person name="Wang Q."/>
            <person name="Watt J."/>
            <person name="Xi L."/>
            <person name="Xin Y."/>
            <person name="Zhou J."/>
            <person name="Deng J."/>
            <person name="Jiang H."/>
            <person name="Liu Y."/>
            <person name="Qu J."/>
            <person name="Song X.-Z."/>
            <person name="Zhang L."/>
            <person name="Villasana D."/>
            <person name="Johnson A."/>
            <person name="Liu J."/>
            <person name="Liyanage D."/>
            <person name="Lorensuhewa L."/>
            <person name="Robinson T."/>
            <person name="Song A."/>
            <person name="Song B.-B."/>
            <person name="Dinh H."/>
            <person name="Thornton R."/>
            <person name="Coyle M."/>
            <person name="Francisco L."/>
            <person name="Jackson L."/>
            <person name="Javaid M."/>
            <person name="Korchina V."/>
            <person name="Kovar C."/>
            <person name="Mata R."/>
            <person name="Mathew T."/>
            <person name="Ngo R."/>
            <person name="Nguyen L."/>
            <person name="Nguyen N."/>
            <person name="Okwuonu G."/>
            <person name="Ongeri F."/>
            <person name="Pham C."/>
            <person name="Simmons D."/>
            <person name="Wilczek-Boney K."/>
            <person name="Hale W."/>
            <person name="Jakkamsetti A."/>
            <person name="Pham P."/>
            <person name="Ruth R."/>
            <person name="San Lucas F."/>
            <person name="Warren J."/>
            <person name="Zhang J."/>
            <person name="Zhao Z."/>
            <person name="Zhou C."/>
            <person name="Zhu D."/>
            <person name="Lee S."/>
            <person name="Bess C."/>
            <person name="Blankenburg K."/>
            <person name="Forbes L."/>
            <person name="Fu Q."/>
            <person name="Gubbala S."/>
            <person name="Hirani K."/>
            <person name="Jayaseelan J.C."/>
            <person name="Lara F."/>
            <person name="Munidasa M."/>
            <person name="Palculict T."/>
            <person name="Patil S."/>
            <person name="Pu L.-L."/>
            <person name="Saada N."/>
            <person name="Tang L."/>
            <person name="Weissenberger G."/>
            <person name="Zhu Y."/>
            <person name="Hemphill L."/>
            <person name="Shang Y."/>
            <person name="Youmans B."/>
            <person name="Ayvaz T."/>
            <person name="Ross M."/>
            <person name="Santibanez J."/>
            <person name="Aqrawi P."/>
            <person name="Gross S."/>
            <person name="Joshi V."/>
            <person name="Fowler G."/>
            <person name="Nazareth L."/>
            <person name="Reid J."/>
            <person name="Worley K."/>
            <person name="Petrosino J."/>
            <person name="Highlander S."/>
            <person name="Gibbs R."/>
        </authorList>
    </citation>
    <scope>NUCLEOTIDE SEQUENCE [LARGE SCALE GENOMIC DNA]</scope>
    <source>
        <strain evidence="1">ATCC 35910</strain>
    </source>
</reference>
<evidence type="ECO:0000313" key="2">
    <source>
        <dbReference type="Proteomes" id="UP000002969"/>
    </source>
</evidence>
<evidence type="ECO:0000313" key="1">
    <source>
        <dbReference type="EMBL" id="EFK33154.1"/>
    </source>
</evidence>
<dbReference type="Proteomes" id="UP000002969">
    <property type="component" value="Unassembled WGS sequence"/>
</dbReference>
<comment type="caution">
    <text evidence="1">The sequence shown here is derived from an EMBL/GenBank/DDBJ whole genome shotgun (WGS) entry which is preliminary data.</text>
</comment>
<sequence length="43" mass="5008">MTIEKEQAHKTQGKRVTNYIYFQGLKYFCPKDLGVSDKLSELV</sequence>
<protein>
    <submittedName>
        <fullName evidence="1">Uncharacterized protein</fullName>
    </submittedName>
</protein>
<gene>
    <name evidence="1" type="ORF">HMPREF0204_12222</name>
</gene>